<sequence length="121" mass="13658">MSRSTEAFNPVQVERAIRDAANDIAKSVTECADAYATFLRADRDYDRAFARAYMEHKGPSHEKKYAAELATYTEREQRDVADAAYKYADRRAKAREAELRALQSVGASVRSQYAVAGRGEW</sequence>
<evidence type="ECO:0000313" key="2">
    <source>
        <dbReference type="Proteomes" id="UP000057820"/>
    </source>
</evidence>
<evidence type="ECO:0000313" key="1">
    <source>
        <dbReference type="EMBL" id="CRY73712.1"/>
    </source>
</evidence>
<proteinExistence type="predicted"/>
<name>A0A0H5NEX2_NOCFR</name>
<reference evidence="2" key="1">
    <citation type="submission" date="2015-03" db="EMBL/GenBank/DDBJ databases">
        <authorList>
            <consortium name="Pathogen Informatics"/>
        </authorList>
    </citation>
    <scope>NUCLEOTIDE SEQUENCE [LARGE SCALE GENOMIC DNA]</scope>
    <source>
        <strain evidence="2">NCTC11134</strain>
    </source>
</reference>
<organism evidence="1 2">
    <name type="scientific">Nocardia farcinica</name>
    <dbReference type="NCBI Taxonomy" id="37329"/>
    <lineage>
        <taxon>Bacteria</taxon>
        <taxon>Bacillati</taxon>
        <taxon>Actinomycetota</taxon>
        <taxon>Actinomycetes</taxon>
        <taxon>Mycobacteriales</taxon>
        <taxon>Nocardiaceae</taxon>
        <taxon>Nocardia</taxon>
    </lineage>
</organism>
<protein>
    <submittedName>
        <fullName evidence="1">Uncharacterized protein</fullName>
    </submittedName>
</protein>
<accession>A0A0H5NEX2</accession>
<dbReference type="EMBL" id="LN868938">
    <property type="protein sequence ID" value="CRY73712.1"/>
    <property type="molecule type" value="Genomic_DNA"/>
</dbReference>
<dbReference type="Proteomes" id="UP000057820">
    <property type="component" value="Chromosome 1"/>
</dbReference>
<gene>
    <name evidence="1" type="ORF">ERS450000_00275</name>
</gene>
<dbReference type="AlphaFoldDB" id="A0A0H5NEX2"/>
<dbReference type="KEGG" id="nfr:ERS450000_00275"/>
<dbReference type="RefSeq" id="WP_060589957.1">
    <property type="nucleotide sequence ID" value="NZ_CP031418.1"/>
</dbReference>